<proteinExistence type="predicted"/>
<feature type="signal peptide" evidence="2">
    <location>
        <begin position="1"/>
        <end position="23"/>
    </location>
</feature>
<evidence type="ECO:0000256" key="2">
    <source>
        <dbReference type="SAM" id="SignalP"/>
    </source>
</evidence>
<feature type="compositionally biased region" description="Basic and acidic residues" evidence="1">
    <location>
        <begin position="88"/>
        <end position="113"/>
    </location>
</feature>
<keyword evidence="3" id="KW-1185">Reference proteome</keyword>
<sequence>MECLLAAWHTALVVLSSSPMSTPTSTFWALMVSKEEAPRAGRRREEPDWVKEITRELREIGREIKEEIGRMEMKIKEELRELRTQLEGMEKKMTEEKKRGEEGWSKGWGRDWSEGSTDTGVRNTEGTDNSCEDKKSQGARQKIQGTTRAVEKKGDGGRDKIEKDWRRPLKSDRRKEQEEERNTNRLRRMRKKNLIWRKVVGGPKERKEMLETIMEEVTRRMIPIRKVLEVIGADGKIIMFMELDEEEDKEEVIEKCDEIWRRWKIGVDEELTFEERAYRHKLVEKAREERMKGSSVVLTNRRMWINGREVK</sequence>
<organism evidence="3 4">
    <name type="scientific">Temnothorax curvispinosus</name>
    <dbReference type="NCBI Taxonomy" id="300111"/>
    <lineage>
        <taxon>Eukaryota</taxon>
        <taxon>Metazoa</taxon>
        <taxon>Ecdysozoa</taxon>
        <taxon>Arthropoda</taxon>
        <taxon>Hexapoda</taxon>
        <taxon>Insecta</taxon>
        <taxon>Pterygota</taxon>
        <taxon>Neoptera</taxon>
        <taxon>Endopterygota</taxon>
        <taxon>Hymenoptera</taxon>
        <taxon>Apocrita</taxon>
        <taxon>Aculeata</taxon>
        <taxon>Formicoidea</taxon>
        <taxon>Formicidae</taxon>
        <taxon>Myrmicinae</taxon>
        <taxon>Temnothorax</taxon>
    </lineage>
</organism>
<keyword evidence="2" id="KW-0732">Signal</keyword>
<evidence type="ECO:0000313" key="3">
    <source>
        <dbReference type="Proteomes" id="UP000504618"/>
    </source>
</evidence>
<feature type="region of interest" description="Disordered" evidence="1">
    <location>
        <begin position="88"/>
        <end position="184"/>
    </location>
</feature>
<dbReference type="RefSeq" id="XP_024893163.1">
    <property type="nucleotide sequence ID" value="XM_025037395.1"/>
</dbReference>
<feature type="compositionally biased region" description="Basic and acidic residues" evidence="1">
    <location>
        <begin position="149"/>
        <end position="183"/>
    </location>
</feature>
<evidence type="ECO:0000256" key="1">
    <source>
        <dbReference type="SAM" id="MobiDB-lite"/>
    </source>
</evidence>
<feature type="chain" id="PRO_5026647666" evidence="2">
    <location>
        <begin position="24"/>
        <end position="311"/>
    </location>
</feature>
<feature type="compositionally biased region" description="Polar residues" evidence="1">
    <location>
        <begin position="114"/>
        <end position="129"/>
    </location>
</feature>
<gene>
    <name evidence="4" type="primary">LOC112468277</name>
</gene>
<dbReference type="GeneID" id="112468277"/>
<reference evidence="4" key="1">
    <citation type="submission" date="2025-08" db="UniProtKB">
        <authorList>
            <consortium name="RefSeq"/>
        </authorList>
    </citation>
    <scope>IDENTIFICATION</scope>
    <source>
        <tissue evidence="4">Whole body</tissue>
    </source>
</reference>
<dbReference type="AlphaFoldDB" id="A0A6J1RFR8"/>
<accession>A0A6J1RFR8</accession>
<evidence type="ECO:0000313" key="4">
    <source>
        <dbReference type="RefSeq" id="XP_024893163.1"/>
    </source>
</evidence>
<name>A0A6J1RFR8_9HYME</name>
<dbReference type="Proteomes" id="UP000504618">
    <property type="component" value="Unplaced"/>
</dbReference>
<protein>
    <submittedName>
        <fullName evidence="4">Golgin subfamily A member 6-like protein 2</fullName>
    </submittedName>
</protein>